<organism evidence="1">
    <name type="scientific">bioreactor metagenome</name>
    <dbReference type="NCBI Taxonomy" id="1076179"/>
    <lineage>
        <taxon>unclassified sequences</taxon>
        <taxon>metagenomes</taxon>
        <taxon>ecological metagenomes</taxon>
    </lineage>
</organism>
<protein>
    <submittedName>
        <fullName evidence="1">Uncharacterized protein</fullName>
    </submittedName>
</protein>
<comment type="caution">
    <text evidence="1">The sequence shown here is derived from an EMBL/GenBank/DDBJ whole genome shotgun (WGS) entry which is preliminary data.</text>
</comment>
<sequence length="64" mass="7085">MPGDCLFDIGVMNYVVWSLDNRGVASMICEGDAVDQLETLPIFRLEWSGDPIKPSPAVSDKNDR</sequence>
<reference evidence="1" key="1">
    <citation type="submission" date="2019-08" db="EMBL/GenBank/DDBJ databases">
        <authorList>
            <person name="Kucharzyk K."/>
            <person name="Murdoch R.W."/>
            <person name="Higgins S."/>
            <person name="Loffler F."/>
        </authorList>
    </citation>
    <scope>NUCLEOTIDE SEQUENCE</scope>
</reference>
<dbReference type="EMBL" id="VSSQ01122641">
    <property type="protein sequence ID" value="MPN54429.1"/>
    <property type="molecule type" value="Genomic_DNA"/>
</dbReference>
<evidence type="ECO:0000313" key="1">
    <source>
        <dbReference type="EMBL" id="MPN54429.1"/>
    </source>
</evidence>
<name>A0A645IVH9_9ZZZZ</name>
<accession>A0A645IVH9</accession>
<proteinExistence type="predicted"/>
<gene>
    <name evidence="1" type="ORF">SDC9_202099</name>
</gene>
<dbReference type="AlphaFoldDB" id="A0A645IVH9"/>